<dbReference type="EMBL" id="VDFW01000003">
    <property type="protein sequence ID" value="TNC28514.1"/>
    <property type="molecule type" value="Genomic_DNA"/>
</dbReference>
<feature type="compositionally biased region" description="Low complexity" evidence="1">
    <location>
        <begin position="114"/>
        <end position="142"/>
    </location>
</feature>
<evidence type="ECO:0000256" key="1">
    <source>
        <dbReference type="SAM" id="MobiDB-lite"/>
    </source>
</evidence>
<protein>
    <submittedName>
        <fullName evidence="2">Uncharacterized protein</fullName>
    </submittedName>
</protein>
<name>A0A5C4M5J3_9PSEU</name>
<evidence type="ECO:0000313" key="2">
    <source>
        <dbReference type="EMBL" id="TNC28514.1"/>
    </source>
</evidence>
<feature type="region of interest" description="Disordered" evidence="1">
    <location>
        <begin position="114"/>
        <end position="184"/>
    </location>
</feature>
<proteinExistence type="predicted"/>
<reference evidence="2 3" key="1">
    <citation type="submission" date="2019-06" db="EMBL/GenBank/DDBJ databases">
        <title>Amycolatopsis alkalitolerans sp. nov., isolated from Gastrodia elata Blume.</title>
        <authorList>
            <person name="Narsing Rao M.P."/>
            <person name="Li W.J."/>
        </authorList>
    </citation>
    <scope>NUCLEOTIDE SEQUENCE [LARGE SCALE GENOMIC DNA]</scope>
    <source>
        <strain evidence="2 3">SYSUP0005</strain>
    </source>
</reference>
<keyword evidence="3" id="KW-1185">Reference proteome</keyword>
<organism evidence="2 3">
    <name type="scientific">Amycolatopsis alkalitolerans</name>
    <dbReference type="NCBI Taxonomy" id="2547244"/>
    <lineage>
        <taxon>Bacteria</taxon>
        <taxon>Bacillati</taxon>
        <taxon>Actinomycetota</taxon>
        <taxon>Actinomycetes</taxon>
        <taxon>Pseudonocardiales</taxon>
        <taxon>Pseudonocardiaceae</taxon>
        <taxon>Amycolatopsis</taxon>
    </lineage>
</organism>
<feature type="region of interest" description="Disordered" evidence="1">
    <location>
        <begin position="237"/>
        <end position="259"/>
    </location>
</feature>
<dbReference type="AlphaFoldDB" id="A0A5C4M5J3"/>
<dbReference type="Proteomes" id="UP000305546">
    <property type="component" value="Unassembled WGS sequence"/>
</dbReference>
<dbReference type="OrthoDB" id="3638778at2"/>
<comment type="caution">
    <text evidence="2">The sequence shown here is derived from an EMBL/GenBank/DDBJ whole genome shotgun (WGS) entry which is preliminary data.</text>
</comment>
<evidence type="ECO:0000313" key="3">
    <source>
        <dbReference type="Proteomes" id="UP000305546"/>
    </source>
</evidence>
<gene>
    <name evidence="2" type="ORF">FG385_04360</name>
</gene>
<dbReference type="RefSeq" id="WP_139095292.1">
    <property type="nucleotide sequence ID" value="NZ_VDFW01000003.1"/>
</dbReference>
<sequence>MRDAEVTHRAVPLWGKLLAAAGFAFAGWLVAGLLGGLTASADETPQGTEPTLAGQVTQAQGGLLGGLLTTTVSTVEHTVDALTSTVTATVQTVTTTVTETTTTVVQPVTAALAPAPAAPAPKQHATTKQTRAASAPPKAVSTPPAPKPAPVPDRQAAVVTQPSLEHPQPPRPAAAPSTPAPVTEHVVRAKNPLPVPPSAPGGQACSAVAAHDGGGNTKHPLAVLTTRSGIAALAPIGVPRRDAHAGNSREAALPTTSPD</sequence>
<accession>A0A5C4M5J3</accession>